<dbReference type="GeneID" id="35382503"/>
<proteinExistence type="predicted"/>
<organism evidence="1">
    <name type="scientific">Orpheovirus IHUMI-LCC2</name>
    <dbReference type="NCBI Taxonomy" id="2023057"/>
    <lineage>
        <taxon>Viruses</taxon>
        <taxon>Varidnaviria</taxon>
        <taxon>Bamfordvirae</taxon>
        <taxon>Nucleocytoviricota</taxon>
        <taxon>Megaviricetes</taxon>
        <taxon>Pimascovirales</taxon>
        <taxon>Ocovirineae</taxon>
        <taxon>Orpheoviridae</taxon>
        <taxon>Alphaorpheovirus</taxon>
        <taxon>Alphaorpheovirus massiliense</taxon>
    </lineage>
</organism>
<dbReference type="EMBL" id="LT906555">
    <property type="protein sequence ID" value="SNW62592.1"/>
    <property type="molecule type" value="Genomic_DNA"/>
</dbReference>
<dbReference type="Proteomes" id="UP000236316">
    <property type="component" value="Segment"/>
</dbReference>
<dbReference type="SUPFAM" id="SSF117856">
    <property type="entry name" value="AF0104/ALDC/Ptd012-like"/>
    <property type="match status" value="1"/>
</dbReference>
<evidence type="ECO:0000313" key="2">
    <source>
        <dbReference type="Proteomes" id="UP000236316"/>
    </source>
</evidence>
<gene>
    <name evidence="1" type="ORF">ORPV_688</name>
</gene>
<reference evidence="1" key="1">
    <citation type="submission" date="2017-08" db="EMBL/GenBank/DDBJ databases">
        <authorList>
            <consortium name="Urmite Genomes"/>
        </authorList>
    </citation>
    <scope>NUCLEOTIDE SEQUENCE [LARGE SCALE GENOMIC DNA]</scope>
    <source>
        <strain evidence="1">IHUMI-LCC2</strain>
    </source>
</reference>
<dbReference type="RefSeq" id="YP_009448894.1">
    <property type="nucleotide sequence ID" value="NC_036594.1"/>
</dbReference>
<dbReference type="KEGG" id="vg:35382503"/>
<accession>A0A2I2L4X0</accession>
<sequence>MEIGYYGFAPGLKYRMMYENNMRIYTLLYNNGDEIMSGLYNFIYKEKIYNASFSGIGSCYSIITSYENHIRHINEQTFNINIFGTICKEDDINYSVRGILEVDGNMENILHAIVHPTFQLCVIVYD</sequence>
<protein>
    <submittedName>
        <fullName evidence="1">Uncharacterized protein</fullName>
    </submittedName>
</protein>
<name>A0A2I2L4X0_9VIRU</name>
<dbReference type="Gene3D" id="3.30.1330.80">
    <property type="entry name" value="Hypothetical protein, similar to alpha- acetolactate decarboxylase, domain 2"/>
    <property type="match status" value="1"/>
</dbReference>
<keyword evidence="2" id="KW-1185">Reference proteome</keyword>
<evidence type="ECO:0000313" key="1">
    <source>
        <dbReference type="EMBL" id="SNW62592.1"/>
    </source>
</evidence>